<dbReference type="InterPro" id="IPR014001">
    <property type="entry name" value="Helicase_ATP-bd"/>
</dbReference>
<evidence type="ECO:0000256" key="4">
    <source>
        <dbReference type="ARBA" id="ARBA00022840"/>
    </source>
</evidence>
<dbReference type="GO" id="GO:0003676">
    <property type="term" value="F:nucleic acid binding"/>
    <property type="evidence" value="ECO:0007669"/>
    <property type="project" value="InterPro"/>
</dbReference>
<dbReference type="GO" id="GO:0055087">
    <property type="term" value="C:Ski complex"/>
    <property type="evidence" value="ECO:0007669"/>
    <property type="project" value="TreeGrafter"/>
</dbReference>
<feature type="domain" description="Helicase ATP-binding" evidence="5">
    <location>
        <begin position="36"/>
        <end position="198"/>
    </location>
</feature>
<dbReference type="GO" id="GO:0016787">
    <property type="term" value="F:hydrolase activity"/>
    <property type="evidence" value="ECO:0007669"/>
    <property type="project" value="UniProtKB-KW"/>
</dbReference>
<proteinExistence type="predicted"/>
<dbReference type="InterPro" id="IPR011545">
    <property type="entry name" value="DEAD/DEAH_box_helicase_dom"/>
</dbReference>
<protein>
    <submittedName>
        <fullName evidence="7">DEAD/DEAH box helicase</fullName>
    </submittedName>
</protein>
<evidence type="ECO:0000256" key="3">
    <source>
        <dbReference type="ARBA" id="ARBA00022806"/>
    </source>
</evidence>
<dbReference type="InterPro" id="IPR027417">
    <property type="entry name" value="P-loop_NTPase"/>
</dbReference>
<dbReference type="CDD" id="cd18795">
    <property type="entry name" value="SF2_C_Ski2"/>
    <property type="match status" value="1"/>
</dbReference>
<dbReference type="AlphaFoldDB" id="A0A2H4ZNP3"/>
<dbReference type="EMBL" id="MG264610">
    <property type="protein sequence ID" value="AUG32154.1"/>
    <property type="molecule type" value="Genomic_DNA"/>
</dbReference>
<keyword evidence="1" id="KW-0547">Nucleotide-binding</keyword>
<evidence type="ECO:0000256" key="2">
    <source>
        <dbReference type="ARBA" id="ARBA00022801"/>
    </source>
</evidence>
<dbReference type="GO" id="GO:0005524">
    <property type="term" value="F:ATP binding"/>
    <property type="evidence" value="ECO:0007669"/>
    <property type="project" value="UniProtKB-KW"/>
</dbReference>
<dbReference type="SMART" id="SM00487">
    <property type="entry name" value="DEXDc"/>
    <property type="match status" value="1"/>
</dbReference>
<dbReference type="PANTHER" id="PTHR12131">
    <property type="entry name" value="ATP-DEPENDENT RNA AND DNA HELICASE"/>
    <property type="match status" value="1"/>
</dbReference>
<feature type="domain" description="Helicase C-terminal" evidence="6">
    <location>
        <begin position="286"/>
        <end position="461"/>
    </location>
</feature>
<dbReference type="SMART" id="SM01142">
    <property type="entry name" value="DSHCT"/>
    <property type="match status" value="1"/>
</dbReference>
<geneLocation type="plastid" evidence="7"/>
<dbReference type="InterPro" id="IPR012961">
    <property type="entry name" value="Ski2/MTR4_C"/>
</dbReference>
<dbReference type="Pfam" id="PF00271">
    <property type="entry name" value="Helicase_C"/>
    <property type="match status" value="1"/>
</dbReference>
<dbReference type="Gene3D" id="1.10.3380.30">
    <property type="match status" value="1"/>
</dbReference>
<evidence type="ECO:0000259" key="6">
    <source>
        <dbReference type="PROSITE" id="PS51194"/>
    </source>
</evidence>
<gene>
    <name evidence="7" type="ORF">PLO_147</name>
</gene>
<dbReference type="PANTHER" id="PTHR12131:SF1">
    <property type="entry name" value="ATP-DEPENDENT RNA HELICASE SUPV3L1, MITOCHONDRIAL-RELATED"/>
    <property type="match status" value="1"/>
</dbReference>
<dbReference type="SUPFAM" id="SSF52540">
    <property type="entry name" value="P-loop containing nucleoside triphosphate hydrolases"/>
    <property type="match status" value="1"/>
</dbReference>
<dbReference type="PROSITE" id="PS51192">
    <property type="entry name" value="HELICASE_ATP_BIND_1"/>
    <property type="match status" value="1"/>
</dbReference>
<dbReference type="Pfam" id="PF08148">
    <property type="entry name" value="DSHCT"/>
    <property type="match status" value="1"/>
</dbReference>
<evidence type="ECO:0000256" key="1">
    <source>
        <dbReference type="ARBA" id="ARBA00022741"/>
    </source>
</evidence>
<dbReference type="Gene3D" id="3.40.50.300">
    <property type="entry name" value="P-loop containing nucleotide triphosphate hydrolases"/>
    <property type="match status" value="2"/>
</dbReference>
<sequence>MRNFRIQPSNSYTVPQNILPAHLFPFPLDPFQLDSIDVLDQGHSLVVSAPTGSGKTLVAEYAIYRALHHNQRVFYTTPLKALSNQKLRDFREKFGYEQVGLMTGDITLNRNARIVVMTTEIFRNMVYTKSSEKDDPLKNVETIVLDECHYINDTQRGTVWEESIIHCPPNIQLVALSATIANPGQLTDWIDRVHGPTTLIMSDYRPVDLQFSFCSNKGLHLLKVKEISKRNFKVQAREKNRKIQNKFKRSNGKILRAEIPQTDFVLFQMAEHNMLPTIYFIFSRRNCDKAVRELQEVTLVTESERIRIKNHLSLYALNNSGAIRDEYHIDALKRGIAAHHAGLLPPWKELIERLFQEGLIKVVFATETLAAGINMPARSTVISSLSKRTEGGHRSLQSNEFLQMAGRAGRRGLDKRGYVIIMQNHLEGISDAIQFVSSDADPLTSQFIPTYSMVINLMEYNNLNQAKELIERSFAHYLVNLKFVERQTVINRLKTQLDNLNQRVIDFPCKEPKTYEKLINHWQKEKQLLSTCQGQSSKNSKDILLMALDLLREGTLINVQITNLENRILPALFVKKVNIQSQLPLILCLTYQNIWALLPFNSIVQLHTEIAYLKLRNIEVPSMKDSGELITGDSRSMGLALAIAYTVNYSEIFNKTSNIEVETQPQPKLIDRPNEKFEKEFLKDPQDRKQLNKHKAESQRLKSEINHQELALKYQTRSHWDTFLSMLEVLQHFGCIHNLKPTKIGQTIGLIRGDNELWLGLILVSGHLDNLLPSDLVAIAESISIEIKRPDVSCTYQVSLQADKVFYDISKIRSELLQAQQLSNILIPIWWQPELMSLVQAWSNGASWDDLISNTSIDEGDIVRIIRRTIDFLAQIPHCPIISEKLRINALAALETIHRFPISELEVLLDNAK</sequence>
<accession>A0A2H4ZNP3</accession>
<keyword evidence="2" id="KW-0378">Hydrolase</keyword>
<keyword evidence="4" id="KW-0067">ATP-binding</keyword>
<dbReference type="SMART" id="SM00490">
    <property type="entry name" value="HELICc"/>
    <property type="match status" value="1"/>
</dbReference>
<dbReference type="InterPro" id="IPR001650">
    <property type="entry name" value="Helicase_C-like"/>
</dbReference>
<keyword evidence="3 7" id="KW-0347">Helicase</keyword>
<evidence type="ECO:0000313" key="7">
    <source>
        <dbReference type="EMBL" id="AUG32154.1"/>
    </source>
</evidence>
<dbReference type="Pfam" id="PF00270">
    <property type="entry name" value="DEAD"/>
    <property type="match status" value="1"/>
</dbReference>
<dbReference type="GO" id="GO:0070478">
    <property type="term" value="P:nuclear-transcribed mRNA catabolic process, 3'-5' exonucleolytic nonsense-mediated decay"/>
    <property type="evidence" value="ECO:0007669"/>
    <property type="project" value="TreeGrafter"/>
</dbReference>
<dbReference type="PROSITE" id="PS51194">
    <property type="entry name" value="HELICASE_CTER"/>
    <property type="match status" value="1"/>
</dbReference>
<dbReference type="GO" id="GO:0004386">
    <property type="term" value="F:helicase activity"/>
    <property type="evidence" value="ECO:0007669"/>
    <property type="project" value="UniProtKB-KW"/>
</dbReference>
<organism evidence="7">
    <name type="scientific">Paulinella longichromatophora</name>
    <dbReference type="NCBI Taxonomy" id="1708747"/>
    <lineage>
        <taxon>Eukaryota</taxon>
        <taxon>Sar</taxon>
        <taxon>Rhizaria</taxon>
        <taxon>Cercozoa</taxon>
        <taxon>Imbricatea</taxon>
        <taxon>Silicofilosea</taxon>
        <taxon>Euglyphida</taxon>
        <taxon>Paulinellidae</taxon>
        <taxon>Paulinella</taxon>
    </lineage>
</organism>
<reference evidence="7" key="1">
    <citation type="submission" date="2017-10" db="EMBL/GenBank/DDBJ databases">
        <title>Paulinella longichromatophora chromatophore genome.</title>
        <authorList>
            <person name="Lhee D."/>
            <person name="Yoon H.S."/>
        </authorList>
    </citation>
    <scope>NUCLEOTIDE SEQUENCE</scope>
</reference>
<evidence type="ECO:0000259" key="5">
    <source>
        <dbReference type="PROSITE" id="PS51192"/>
    </source>
</evidence>
<name>A0A2H4ZNP3_9EUKA</name>
<dbReference type="InterPro" id="IPR050699">
    <property type="entry name" value="RNA-DNA_Helicase"/>
</dbReference>
<keyword evidence="7" id="KW-0934">Plastid</keyword>